<evidence type="ECO:0000313" key="4">
    <source>
        <dbReference type="EMBL" id="CAA2616701.1"/>
    </source>
</evidence>
<evidence type="ECO:0000313" key="5">
    <source>
        <dbReference type="Proteomes" id="UP001189122"/>
    </source>
</evidence>
<feature type="domain" description="Plastid division protein CDP1-like 1st alpha solenoid" evidence="3">
    <location>
        <begin position="131"/>
        <end position="270"/>
    </location>
</feature>
<dbReference type="Pfam" id="PF13355">
    <property type="entry name" value="ARC6-like_IMS"/>
    <property type="match status" value="1"/>
</dbReference>
<sequence length="730" mass="79185">MEQTMHIPRCCLSFPSTTTVACSSNGGISGNKVAYRLARDFQFANSSESPTVLSIHSPLPPPAASADRTISLPIDFYKVLGADTHFLSDGIRRAFEVKCSTPPLDGFSQDALLARRQILQAACDTLSNPGTVPGVLCLLQESGEAEVVIQVGKRLLRERLSKPFKRDVVLAMALAYVDRSRDAMALSPPDLISSCDALERALKLLKEEGATNLAPSLQVQIDETLEEITPRYVLELLALPLDEEYRRRRDEGLLGVRNILWAVGGGGADAIGGGFTRGAFMKEAFSCMTAAEQVDLYLDRPSNVAVEGFEVYMAALAFVAQAFVCKRPELIKTADSLFLELQEAKVAALGAASDYAAKADLETEFALGRGLCSLLVGTFHCRSQAVVDFIMEHSNEDEDGNLLLGLCTLLEHWLMQVVFPRFRETQNVWSRIGDYFDDPNVLEHLQMLEGGGGSPLAAAAAIARMGARATAALDSVKSNAIQALWRVFPVGGSDRNDEMQTEGLEPRSGADVLDDSVERFGGLTSKDSTNQGFLTAMTKANLKILCACVTVGILASLRFRFSSARSLTPVARKGVDSAVAADVTNLDLPLSESSPGETARMDVRLAEDLVRQWQSTKSQALGPHHSLEKLSEVLDGEMLKVWAERASEIAGNGWFWEYELLGLSIDSVTVSLDGRRAVVEATLDEASRLTDPSRPEHNDSTRAAYSVRYAMSYAAPAGWRITHGAVLRPS</sequence>
<evidence type="ECO:0000259" key="3">
    <source>
        <dbReference type="Pfam" id="PF25515"/>
    </source>
</evidence>
<accession>A0A7I8IG55</accession>
<evidence type="ECO:0000259" key="2">
    <source>
        <dbReference type="Pfam" id="PF23468"/>
    </source>
</evidence>
<dbReference type="InterPro" id="IPR057137">
    <property type="entry name" value="CDP1-like_a_solenoid_2"/>
</dbReference>
<dbReference type="GO" id="GO:0010020">
    <property type="term" value="P:chloroplast fission"/>
    <property type="evidence" value="ECO:0007669"/>
    <property type="project" value="TreeGrafter"/>
</dbReference>
<evidence type="ECO:0000259" key="1">
    <source>
        <dbReference type="Pfam" id="PF13355"/>
    </source>
</evidence>
<reference evidence="4 5" key="1">
    <citation type="submission" date="2019-12" db="EMBL/GenBank/DDBJ databases">
        <authorList>
            <person name="Scholz U."/>
            <person name="Mascher M."/>
            <person name="Fiebig A."/>
        </authorList>
    </citation>
    <scope>NUCLEOTIDE SEQUENCE</scope>
</reference>
<dbReference type="Pfam" id="PF23468">
    <property type="entry name" value="ARC6"/>
    <property type="match status" value="1"/>
</dbReference>
<dbReference type="InterPro" id="IPR058032">
    <property type="entry name" value="CDP1-like_a_solenoid_1"/>
</dbReference>
<dbReference type="InterPro" id="IPR044685">
    <property type="entry name" value="CPD1-like"/>
</dbReference>
<dbReference type="InterPro" id="IPR025344">
    <property type="entry name" value="CDP1-like_IMS"/>
</dbReference>
<gene>
    <name evidence="4" type="ORF">SI7747_02002915</name>
</gene>
<keyword evidence="5" id="KW-1185">Reference proteome</keyword>
<organism evidence="4">
    <name type="scientific">Spirodela intermedia</name>
    <name type="common">Intermediate duckweed</name>
    <dbReference type="NCBI Taxonomy" id="51605"/>
    <lineage>
        <taxon>Eukaryota</taxon>
        <taxon>Viridiplantae</taxon>
        <taxon>Streptophyta</taxon>
        <taxon>Embryophyta</taxon>
        <taxon>Tracheophyta</taxon>
        <taxon>Spermatophyta</taxon>
        <taxon>Magnoliopsida</taxon>
        <taxon>Liliopsida</taxon>
        <taxon>Araceae</taxon>
        <taxon>Lemnoideae</taxon>
        <taxon>Spirodela</taxon>
    </lineage>
</organism>
<dbReference type="EMBL" id="LR743589">
    <property type="protein sequence ID" value="CAA2616701.1"/>
    <property type="molecule type" value="Genomic_DNA"/>
</dbReference>
<dbReference type="Proteomes" id="UP001189122">
    <property type="component" value="Unassembled WGS sequence"/>
</dbReference>
<dbReference type="AlphaFoldDB" id="A0A7I8IG55"/>
<feature type="domain" description="Plastid division protein CDP1-like 2nd alpha solenoid" evidence="2">
    <location>
        <begin position="287"/>
        <end position="467"/>
    </location>
</feature>
<protein>
    <submittedName>
        <fullName evidence="4">Uncharacterized protein</fullName>
    </submittedName>
</protein>
<dbReference type="EMBL" id="CACRZD030000002">
    <property type="protein sequence ID" value="CAA6656375.1"/>
    <property type="molecule type" value="Genomic_DNA"/>
</dbReference>
<dbReference type="GO" id="GO:0009706">
    <property type="term" value="C:chloroplast inner membrane"/>
    <property type="evidence" value="ECO:0007669"/>
    <property type="project" value="TreeGrafter"/>
</dbReference>
<feature type="domain" description="Plastid division protein CDP1-like IMS" evidence="1">
    <location>
        <begin position="606"/>
        <end position="722"/>
    </location>
</feature>
<dbReference type="PANTHER" id="PTHR33925">
    <property type="entry name" value="PLASTID DIVISION PROTEIN CDP1, CHLOROPLASTIC-RELATED"/>
    <property type="match status" value="1"/>
</dbReference>
<dbReference type="PANTHER" id="PTHR33925:SF1">
    <property type="entry name" value="PROTEIN ACCUMULATION AND REPLICATION OF CHLOROPLASTS 6, CHLOROPLASTIC"/>
    <property type="match status" value="1"/>
</dbReference>
<proteinExistence type="predicted"/>
<name>A0A7I8IG55_SPIIN</name>
<dbReference type="Pfam" id="PF25515">
    <property type="entry name" value="Arm_PDR"/>
    <property type="match status" value="1"/>
</dbReference>